<dbReference type="AlphaFoldDB" id="A0A840E158"/>
<dbReference type="GO" id="GO:0016491">
    <property type="term" value="F:oxidoreductase activity"/>
    <property type="evidence" value="ECO:0007669"/>
    <property type="project" value="InterPro"/>
</dbReference>
<dbReference type="GO" id="GO:0016209">
    <property type="term" value="F:antioxidant activity"/>
    <property type="evidence" value="ECO:0007669"/>
    <property type="project" value="InterPro"/>
</dbReference>
<feature type="chain" id="PRO_5032896190" evidence="1">
    <location>
        <begin position="19"/>
        <end position="476"/>
    </location>
</feature>
<evidence type="ECO:0000313" key="4">
    <source>
        <dbReference type="Proteomes" id="UP000576209"/>
    </source>
</evidence>
<proteinExistence type="predicted"/>
<evidence type="ECO:0000256" key="1">
    <source>
        <dbReference type="SAM" id="SignalP"/>
    </source>
</evidence>
<dbReference type="EMBL" id="JACIFF010000001">
    <property type="protein sequence ID" value="MBB4077502.1"/>
    <property type="molecule type" value="Genomic_DNA"/>
</dbReference>
<dbReference type="Proteomes" id="UP000576209">
    <property type="component" value="Unassembled WGS sequence"/>
</dbReference>
<sequence>MLLRLLFFALLFSSSLSAQQEGHRIAVEIDGYEEDILTLGYFLLDKQYIIDTAYRSDAGDYVFEDDAEPLPRGIYLVVMSPDNSYFQFVVGDDDDQEFTMKTRMGSLHEMEVTGSEENDLFYQYLGFITDMQQRSVATRTQLSDTTLAPALAAQARQQMEDMDQEVKAYQQNLISEHPSAFVTAIIRGNQAAIPPDFADEADDEARRTKQWRWLQSHYFDGLDLKDERLLRTPFLFERINYYVHTLQLKHPDTLARAIDFVLEQFEPLSDAFKFYTVHFTNEAATSNIVGMDALYVHMVDKYYRDGKAFWADEEQQTKMIETADELRPLLIGRQAPDLDMVTREGTDIHLYDIDTEYTVLYFWRYDCPACKKSTPHMKEFYENWKDKGVTIFSVCTKGVEDLGECWEYVDEHGIGDWVQVADPYQRYYKEYSIKSTPAIYLLDKDKNIVSKRISAEQLDEVLTNLTREKKGGAPGK</sequence>
<dbReference type="PROSITE" id="PS51352">
    <property type="entry name" value="THIOREDOXIN_2"/>
    <property type="match status" value="1"/>
</dbReference>
<dbReference type="InterPro" id="IPR050553">
    <property type="entry name" value="Thioredoxin_ResA/DsbE_sf"/>
</dbReference>
<dbReference type="RefSeq" id="WP_183493766.1">
    <property type="nucleotide sequence ID" value="NZ_JACIFF010000001.1"/>
</dbReference>
<dbReference type="Pfam" id="PF00578">
    <property type="entry name" value="AhpC-TSA"/>
    <property type="match status" value="1"/>
</dbReference>
<organism evidence="3 4">
    <name type="scientific">Neolewinella aquimaris</name>
    <dbReference type="NCBI Taxonomy" id="1835722"/>
    <lineage>
        <taxon>Bacteria</taxon>
        <taxon>Pseudomonadati</taxon>
        <taxon>Bacteroidota</taxon>
        <taxon>Saprospiria</taxon>
        <taxon>Saprospirales</taxon>
        <taxon>Lewinellaceae</taxon>
        <taxon>Neolewinella</taxon>
    </lineage>
</organism>
<dbReference type="InterPro" id="IPR000866">
    <property type="entry name" value="AhpC/TSA"/>
</dbReference>
<dbReference type="PANTHER" id="PTHR42852:SF13">
    <property type="entry name" value="PROTEIN DIPZ"/>
    <property type="match status" value="1"/>
</dbReference>
<feature type="domain" description="Thioredoxin" evidence="2">
    <location>
        <begin position="329"/>
        <end position="467"/>
    </location>
</feature>
<dbReference type="SUPFAM" id="SSF52833">
    <property type="entry name" value="Thioredoxin-like"/>
    <property type="match status" value="1"/>
</dbReference>
<protein>
    <submittedName>
        <fullName evidence="3">Peroxiredoxin</fullName>
    </submittedName>
</protein>
<evidence type="ECO:0000259" key="2">
    <source>
        <dbReference type="PROSITE" id="PS51352"/>
    </source>
</evidence>
<comment type="caution">
    <text evidence="3">The sequence shown here is derived from an EMBL/GenBank/DDBJ whole genome shotgun (WGS) entry which is preliminary data.</text>
</comment>
<keyword evidence="1" id="KW-0732">Signal</keyword>
<dbReference type="CDD" id="cd02966">
    <property type="entry name" value="TlpA_like_family"/>
    <property type="match status" value="1"/>
</dbReference>
<dbReference type="Gene3D" id="3.40.30.10">
    <property type="entry name" value="Glutaredoxin"/>
    <property type="match status" value="1"/>
</dbReference>
<reference evidence="3 4" key="1">
    <citation type="submission" date="2020-08" db="EMBL/GenBank/DDBJ databases">
        <title>Genomic Encyclopedia of Type Strains, Phase IV (KMG-IV): sequencing the most valuable type-strain genomes for metagenomic binning, comparative biology and taxonomic classification.</title>
        <authorList>
            <person name="Goeker M."/>
        </authorList>
    </citation>
    <scope>NUCLEOTIDE SEQUENCE [LARGE SCALE GENOMIC DNA]</scope>
    <source>
        <strain evidence="3 4">DSM 105137</strain>
    </source>
</reference>
<keyword evidence="4" id="KW-1185">Reference proteome</keyword>
<dbReference type="Pfam" id="PF17127">
    <property type="entry name" value="DUF5106"/>
    <property type="match status" value="1"/>
</dbReference>
<evidence type="ECO:0000313" key="3">
    <source>
        <dbReference type="EMBL" id="MBB4077502.1"/>
    </source>
</evidence>
<feature type="signal peptide" evidence="1">
    <location>
        <begin position="1"/>
        <end position="18"/>
    </location>
</feature>
<accession>A0A840E158</accession>
<dbReference type="InterPro" id="IPR033395">
    <property type="entry name" value="DUF5106"/>
</dbReference>
<name>A0A840E158_9BACT</name>
<dbReference type="InterPro" id="IPR013766">
    <property type="entry name" value="Thioredoxin_domain"/>
</dbReference>
<dbReference type="InterPro" id="IPR036249">
    <property type="entry name" value="Thioredoxin-like_sf"/>
</dbReference>
<gene>
    <name evidence="3" type="ORF">GGR28_000103</name>
</gene>
<dbReference type="PANTHER" id="PTHR42852">
    <property type="entry name" value="THIOL:DISULFIDE INTERCHANGE PROTEIN DSBE"/>
    <property type="match status" value="1"/>
</dbReference>